<comment type="subcellular location">
    <subcellularLocation>
        <location evidence="1">Cell inner membrane</location>
        <topology evidence="1">Multi-pass membrane protein</topology>
    </subcellularLocation>
</comment>
<dbReference type="GO" id="GO:0015920">
    <property type="term" value="P:lipopolysaccharide transport"/>
    <property type="evidence" value="ECO:0007669"/>
    <property type="project" value="TreeGrafter"/>
</dbReference>
<keyword evidence="11" id="KW-1185">Reference proteome</keyword>
<evidence type="ECO:0000313" key="10">
    <source>
        <dbReference type="EMBL" id="BCM23952.1"/>
    </source>
</evidence>
<protein>
    <recommendedName>
        <fullName evidence="2">Lipopolysaccharide export system permease protein LptF</fullName>
    </recommendedName>
</protein>
<keyword evidence="8 9" id="KW-0472">Membrane</keyword>
<dbReference type="RefSeq" id="WP_221764521.1">
    <property type="nucleotide sequence ID" value="NZ_AP024110.1"/>
</dbReference>
<feature type="transmembrane region" description="Helical" evidence="9">
    <location>
        <begin position="300"/>
        <end position="320"/>
    </location>
</feature>
<dbReference type="EMBL" id="AP024110">
    <property type="protein sequence ID" value="BCM23952.1"/>
    <property type="molecule type" value="Genomic_DNA"/>
</dbReference>
<feature type="transmembrane region" description="Helical" evidence="9">
    <location>
        <begin position="56"/>
        <end position="77"/>
    </location>
</feature>
<evidence type="ECO:0000256" key="1">
    <source>
        <dbReference type="ARBA" id="ARBA00004429"/>
    </source>
</evidence>
<dbReference type="KEGG" id="mpau:ZMTM_02110"/>
<evidence type="ECO:0000256" key="8">
    <source>
        <dbReference type="ARBA" id="ARBA00023136"/>
    </source>
</evidence>
<keyword evidence="4" id="KW-1003">Cell membrane</keyword>
<dbReference type="InterPro" id="IPR005495">
    <property type="entry name" value="LptG/LptF_permease"/>
</dbReference>
<dbReference type="Proteomes" id="UP000826722">
    <property type="component" value="Chromosome"/>
</dbReference>
<proteinExistence type="predicted"/>
<name>A0A8D5JXP6_9PROT</name>
<feature type="transmembrane region" description="Helical" evidence="9">
    <location>
        <begin position="269"/>
        <end position="288"/>
    </location>
</feature>
<dbReference type="GO" id="GO:0043190">
    <property type="term" value="C:ATP-binding cassette (ABC) transporter complex"/>
    <property type="evidence" value="ECO:0007669"/>
    <property type="project" value="InterPro"/>
</dbReference>
<evidence type="ECO:0000256" key="4">
    <source>
        <dbReference type="ARBA" id="ARBA00022475"/>
    </source>
</evidence>
<sequence>MLFKRSLIQELMTTAIGAFLILVGIVIAQRIAYYIGIAAKGSLASDAINTLLGFSLLKFLPMLLSLTLFLAVLLTLTRWHRDSEMVVWFSSGVGISSWVKPVLTFSLPVIIVITVLSLFVMPWATHKSQDFKDELKSRDELSSISPGVFKESGTADRVFFIESFDQLGNVVKNIFVQTMQHQRLGIVVANLGHRETEANGDNFLVMQSGRRYEGKPSTAEFTTTEFERYAIRIEPVEVQQTPISPQAVESLELLSNRTPENNAELQWRLAIPISSFLLVLLAIPLSFVDPRSGRSANLMMAILIYIIYSNLLSIMQAWLAQGKLNPTVGLWPVHAVFLLLTVYLFYRRLFMLPIIPSLTIPKRWRA</sequence>
<keyword evidence="7 9" id="KW-1133">Transmembrane helix</keyword>
<evidence type="ECO:0000313" key="11">
    <source>
        <dbReference type="Proteomes" id="UP000826722"/>
    </source>
</evidence>
<feature type="transmembrane region" description="Helical" evidence="9">
    <location>
        <begin position="98"/>
        <end position="124"/>
    </location>
</feature>
<evidence type="ECO:0000256" key="3">
    <source>
        <dbReference type="ARBA" id="ARBA00022448"/>
    </source>
</evidence>
<dbReference type="PANTHER" id="PTHR33529">
    <property type="entry name" value="SLR0882 PROTEIN-RELATED"/>
    <property type="match status" value="1"/>
</dbReference>
<dbReference type="PANTHER" id="PTHR33529:SF7">
    <property type="entry name" value="LIPOPOLYSACCHARIDE EXPORT SYSTEM PERMEASE PROTEIN LPTF"/>
    <property type="match status" value="1"/>
</dbReference>
<dbReference type="InterPro" id="IPR030922">
    <property type="entry name" value="LptF"/>
</dbReference>
<feature type="transmembrane region" description="Helical" evidence="9">
    <location>
        <begin position="12"/>
        <end position="36"/>
    </location>
</feature>
<evidence type="ECO:0000256" key="9">
    <source>
        <dbReference type="SAM" id="Phobius"/>
    </source>
</evidence>
<keyword evidence="3" id="KW-0813">Transport</keyword>
<keyword evidence="5" id="KW-0997">Cell inner membrane</keyword>
<feature type="transmembrane region" description="Helical" evidence="9">
    <location>
        <begin position="326"/>
        <end position="346"/>
    </location>
</feature>
<dbReference type="GO" id="GO:0055085">
    <property type="term" value="P:transmembrane transport"/>
    <property type="evidence" value="ECO:0007669"/>
    <property type="project" value="InterPro"/>
</dbReference>
<keyword evidence="6 9" id="KW-0812">Transmembrane</keyword>
<accession>A0A8D5JXP6</accession>
<dbReference type="NCBIfam" id="TIGR04407">
    <property type="entry name" value="LptF_YjgP"/>
    <property type="match status" value="1"/>
</dbReference>
<dbReference type="Pfam" id="PF03739">
    <property type="entry name" value="LptF_LptG"/>
    <property type="match status" value="1"/>
</dbReference>
<evidence type="ECO:0000256" key="7">
    <source>
        <dbReference type="ARBA" id="ARBA00022989"/>
    </source>
</evidence>
<dbReference type="AlphaFoldDB" id="A0A8D5JXP6"/>
<gene>
    <name evidence="10" type="ORF">ZMTM_02110</name>
</gene>
<evidence type="ECO:0000256" key="6">
    <source>
        <dbReference type="ARBA" id="ARBA00022692"/>
    </source>
</evidence>
<organism evidence="10 11">
    <name type="scientific">Methyloradius palustris</name>
    <dbReference type="NCBI Taxonomy" id="2778876"/>
    <lineage>
        <taxon>Bacteria</taxon>
        <taxon>Pseudomonadati</taxon>
        <taxon>Pseudomonadota</taxon>
        <taxon>Betaproteobacteria</taxon>
        <taxon>Nitrosomonadales</taxon>
        <taxon>Methylophilaceae</taxon>
        <taxon>Methyloradius</taxon>
    </lineage>
</organism>
<reference evidence="10" key="1">
    <citation type="journal article" date="2021" name="Arch. Microbiol.">
        <title>Methyloradius palustris gen. nov., sp. nov., a methanol-oxidizing bacterium isolated from snow.</title>
        <authorList>
            <person name="Miyadera T."/>
            <person name="Kojima H."/>
            <person name="Fukui M."/>
        </authorList>
    </citation>
    <scope>NUCLEOTIDE SEQUENCE</scope>
    <source>
        <strain evidence="10">Zm11</strain>
    </source>
</reference>
<evidence type="ECO:0000256" key="5">
    <source>
        <dbReference type="ARBA" id="ARBA00022519"/>
    </source>
</evidence>
<evidence type="ECO:0000256" key="2">
    <source>
        <dbReference type="ARBA" id="ARBA00014213"/>
    </source>
</evidence>